<gene>
    <name evidence="4" type="ORF">C9374_011523</name>
</gene>
<accession>A0AA88KP45</accession>
<evidence type="ECO:0000256" key="2">
    <source>
        <dbReference type="SAM" id="MobiDB-lite"/>
    </source>
</evidence>
<dbReference type="GeneID" id="68103977"/>
<feature type="compositionally biased region" description="Basic and acidic residues" evidence="2">
    <location>
        <begin position="208"/>
        <end position="217"/>
    </location>
</feature>
<name>A0AA88KP45_NAELO</name>
<sequence>MGNSISDVLQNSLENDHHGGTTTTTTSKTTSRSRGNSSSQIPVTSTTTTTTQDHHHSGLGSKIPENIGSFLCDVNLLNYLSIHFLYHSKFYLYFELMNRDFFEHVREEEMKYIPSKYLKINLYRVYFDCHGHKSSIEEHRKLLLQSSIQNIDRTQHVGFVLPSHLTKNEQICRQWKILDLKTFYMILERAKTECHVHQLFNNNQQERQSQKFLEERSSSSTETPKISTSPHQHDEQAMHDLFEKKCPVETNHDEEEEASEEDLCCICMDAPTSIATGCCNSQFCEPCLQAWNQKNETCPMCRKPLNVTDTDDKTNTDSWVTVQKDDFILPREEVANQFLRFMSALANPLHFHY</sequence>
<evidence type="ECO:0000313" key="4">
    <source>
        <dbReference type="EMBL" id="KAG2392798.1"/>
    </source>
</evidence>
<dbReference type="Pfam" id="PF13920">
    <property type="entry name" value="zf-C3HC4_3"/>
    <property type="match status" value="1"/>
</dbReference>
<feature type="compositionally biased region" description="Low complexity" evidence="2">
    <location>
        <begin position="20"/>
        <end position="51"/>
    </location>
</feature>
<dbReference type="InterPro" id="IPR001841">
    <property type="entry name" value="Znf_RING"/>
</dbReference>
<keyword evidence="1" id="KW-0862">Zinc</keyword>
<organism evidence="4 5">
    <name type="scientific">Naegleria lovaniensis</name>
    <name type="common">Amoeba</name>
    <dbReference type="NCBI Taxonomy" id="51637"/>
    <lineage>
        <taxon>Eukaryota</taxon>
        <taxon>Discoba</taxon>
        <taxon>Heterolobosea</taxon>
        <taxon>Tetramitia</taxon>
        <taxon>Eutetramitia</taxon>
        <taxon>Vahlkampfiidae</taxon>
        <taxon>Naegleria</taxon>
    </lineage>
</organism>
<evidence type="ECO:0000259" key="3">
    <source>
        <dbReference type="PROSITE" id="PS50089"/>
    </source>
</evidence>
<reference evidence="4 5" key="1">
    <citation type="journal article" date="2018" name="BMC Genomics">
        <title>The genome of Naegleria lovaniensis, the basis for a comparative approach to unravel pathogenicity factors of the human pathogenic amoeba N. fowleri.</title>
        <authorList>
            <person name="Liechti N."/>
            <person name="Schurch N."/>
            <person name="Bruggmann R."/>
            <person name="Wittwer M."/>
        </authorList>
    </citation>
    <scope>NUCLEOTIDE SEQUENCE [LARGE SCALE GENOMIC DNA]</scope>
    <source>
        <strain evidence="4 5">ATCC 30569</strain>
    </source>
</reference>
<feature type="region of interest" description="Disordered" evidence="2">
    <location>
        <begin position="205"/>
        <end position="234"/>
    </location>
</feature>
<dbReference type="PANTHER" id="PTHR15315">
    <property type="entry name" value="RING FINGER PROTEIN 41, 151"/>
    <property type="match status" value="1"/>
</dbReference>
<comment type="caution">
    <text evidence="4">The sequence shown here is derived from an EMBL/GenBank/DDBJ whole genome shotgun (WGS) entry which is preliminary data.</text>
</comment>
<feature type="compositionally biased region" description="Polar residues" evidence="2">
    <location>
        <begin position="218"/>
        <end position="230"/>
    </location>
</feature>
<dbReference type="GO" id="GO:0008270">
    <property type="term" value="F:zinc ion binding"/>
    <property type="evidence" value="ECO:0007669"/>
    <property type="project" value="UniProtKB-KW"/>
</dbReference>
<dbReference type="SUPFAM" id="SSF57850">
    <property type="entry name" value="RING/U-box"/>
    <property type="match status" value="1"/>
</dbReference>
<dbReference type="Proteomes" id="UP000816034">
    <property type="component" value="Unassembled WGS sequence"/>
</dbReference>
<evidence type="ECO:0000313" key="5">
    <source>
        <dbReference type="Proteomes" id="UP000816034"/>
    </source>
</evidence>
<dbReference type="EMBL" id="PYSW02000004">
    <property type="protein sequence ID" value="KAG2392798.1"/>
    <property type="molecule type" value="Genomic_DNA"/>
</dbReference>
<evidence type="ECO:0000256" key="1">
    <source>
        <dbReference type="PROSITE-ProRule" id="PRU00175"/>
    </source>
</evidence>
<proteinExistence type="predicted"/>
<dbReference type="GO" id="GO:0061630">
    <property type="term" value="F:ubiquitin protein ligase activity"/>
    <property type="evidence" value="ECO:0007669"/>
    <property type="project" value="TreeGrafter"/>
</dbReference>
<feature type="domain" description="RING-type" evidence="3">
    <location>
        <begin position="264"/>
        <end position="302"/>
    </location>
</feature>
<dbReference type="AlphaFoldDB" id="A0AA88KP45"/>
<dbReference type="RefSeq" id="XP_044554692.1">
    <property type="nucleotide sequence ID" value="XM_044687188.1"/>
</dbReference>
<keyword evidence="1" id="KW-0863">Zinc-finger</keyword>
<dbReference type="GO" id="GO:0016567">
    <property type="term" value="P:protein ubiquitination"/>
    <property type="evidence" value="ECO:0007669"/>
    <property type="project" value="TreeGrafter"/>
</dbReference>
<dbReference type="InterPro" id="IPR013083">
    <property type="entry name" value="Znf_RING/FYVE/PHD"/>
</dbReference>
<protein>
    <recommendedName>
        <fullName evidence="3">RING-type domain-containing protein</fullName>
    </recommendedName>
</protein>
<dbReference type="PANTHER" id="PTHR15315:SF26">
    <property type="entry name" value="E3 UBIQUITIN-PROTEIN LIGASE NRDP1"/>
    <property type="match status" value="1"/>
</dbReference>
<dbReference type="Gene3D" id="3.30.40.10">
    <property type="entry name" value="Zinc/RING finger domain, C3HC4 (zinc finger)"/>
    <property type="match status" value="1"/>
</dbReference>
<keyword evidence="1" id="KW-0479">Metal-binding</keyword>
<feature type="region of interest" description="Disordered" evidence="2">
    <location>
        <begin position="11"/>
        <end position="59"/>
    </location>
</feature>
<dbReference type="PROSITE" id="PS50089">
    <property type="entry name" value="ZF_RING_2"/>
    <property type="match status" value="1"/>
</dbReference>
<keyword evidence="5" id="KW-1185">Reference proteome</keyword>